<dbReference type="SUPFAM" id="SSF46929">
    <property type="entry name" value="DNA helicase RuvA subunit, C-terminal domain"/>
    <property type="match status" value="1"/>
</dbReference>
<name>A0A6J7N9C3_9ZZZZ</name>
<dbReference type="Pfam" id="PF07499">
    <property type="entry name" value="RuvA_C"/>
    <property type="match status" value="1"/>
</dbReference>
<dbReference type="EMBL" id="CAEZYK010000015">
    <property type="protein sequence ID" value="CAB4718411.1"/>
    <property type="molecule type" value="Genomic_DNA"/>
</dbReference>
<proteinExistence type="inferred from homology"/>
<evidence type="ECO:0000313" key="7">
    <source>
        <dbReference type="EMBL" id="CAB4718411.1"/>
    </source>
</evidence>
<dbReference type="InterPro" id="IPR013849">
    <property type="entry name" value="DNA_helicase_Holl-junc_RuvA_I"/>
</dbReference>
<evidence type="ECO:0000256" key="3">
    <source>
        <dbReference type="ARBA" id="ARBA00023125"/>
    </source>
</evidence>
<dbReference type="AlphaFoldDB" id="A0A6J7N9C3"/>
<dbReference type="CDD" id="cd14332">
    <property type="entry name" value="UBA_RuvA_C"/>
    <property type="match status" value="1"/>
</dbReference>
<dbReference type="Gene3D" id="2.40.50.140">
    <property type="entry name" value="Nucleic acid-binding proteins"/>
    <property type="match status" value="1"/>
</dbReference>
<accession>A0A6J7N9C3</accession>
<evidence type="ECO:0000313" key="9">
    <source>
        <dbReference type="EMBL" id="CAB4988825.1"/>
    </source>
</evidence>
<evidence type="ECO:0000256" key="1">
    <source>
        <dbReference type="ARBA" id="ARBA00022490"/>
    </source>
</evidence>
<evidence type="ECO:0000256" key="4">
    <source>
        <dbReference type="ARBA" id="ARBA00023204"/>
    </source>
</evidence>
<feature type="domain" description="Holliday junction DNA helicase RuvA C-terminal" evidence="6">
    <location>
        <begin position="147"/>
        <end position="190"/>
    </location>
</feature>
<dbReference type="NCBIfam" id="TIGR00084">
    <property type="entry name" value="ruvA"/>
    <property type="match status" value="1"/>
</dbReference>
<evidence type="ECO:0000313" key="8">
    <source>
        <dbReference type="EMBL" id="CAB4910687.1"/>
    </source>
</evidence>
<dbReference type="GO" id="GO:0003677">
    <property type="term" value="F:DNA binding"/>
    <property type="evidence" value="ECO:0007669"/>
    <property type="project" value="UniProtKB-KW"/>
</dbReference>
<sequence length="194" mass="20611">MIGSVRGTVLDRSPSGEVLIEVGGVGYRALVPLGALSGLEIGSIAFLFTHLNSRDDSLTLYGFPTRTERDVFEILLGTVGVGPSLALKILSVHNPAALQRAVTDQDLAALTMVPGVGKRTAERLVIELRSRLDIPISENHDDGEPSNARAEVRAALAGLGYGQDEVRTIISRLPSEGSAEDLLRTALQMLATAR</sequence>
<dbReference type="Pfam" id="PF14520">
    <property type="entry name" value="HHH_5"/>
    <property type="match status" value="1"/>
</dbReference>
<dbReference type="Gene3D" id="1.10.150.20">
    <property type="entry name" value="5' to 3' exonuclease, C-terminal subdomain"/>
    <property type="match status" value="1"/>
</dbReference>
<dbReference type="GO" id="GO:0006310">
    <property type="term" value="P:DNA recombination"/>
    <property type="evidence" value="ECO:0007669"/>
    <property type="project" value="InterPro"/>
</dbReference>
<dbReference type="Gene3D" id="1.10.8.10">
    <property type="entry name" value="DNA helicase RuvA subunit, C-terminal domain"/>
    <property type="match status" value="1"/>
</dbReference>
<evidence type="ECO:0000259" key="6">
    <source>
        <dbReference type="Pfam" id="PF07499"/>
    </source>
</evidence>
<keyword evidence="3" id="KW-0238">DNA-binding</keyword>
<dbReference type="EMBL" id="CAFBMM010000057">
    <property type="protein sequence ID" value="CAB4910687.1"/>
    <property type="molecule type" value="Genomic_DNA"/>
</dbReference>
<keyword evidence="1" id="KW-0963">Cytoplasm</keyword>
<dbReference type="SUPFAM" id="SSF47781">
    <property type="entry name" value="RuvA domain 2-like"/>
    <property type="match status" value="1"/>
</dbReference>
<dbReference type="InterPro" id="IPR012340">
    <property type="entry name" value="NA-bd_OB-fold"/>
</dbReference>
<reference evidence="9" key="1">
    <citation type="submission" date="2020-05" db="EMBL/GenBank/DDBJ databases">
        <authorList>
            <person name="Chiriac C."/>
            <person name="Salcher M."/>
            <person name="Ghai R."/>
            <person name="Kavagutti S V."/>
        </authorList>
    </citation>
    <scope>NUCLEOTIDE SEQUENCE</scope>
</reference>
<dbReference type="EMBL" id="CAFBOF010000064">
    <property type="protein sequence ID" value="CAB4988825.1"/>
    <property type="molecule type" value="Genomic_DNA"/>
</dbReference>
<protein>
    <submittedName>
        <fullName evidence="9">Unannotated protein</fullName>
    </submittedName>
</protein>
<keyword evidence="2" id="KW-0227">DNA damage</keyword>
<dbReference type="GO" id="GO:0005524">
    <property type="term" value="F:ATP binding"/>
    <property type="evidence" value="ECO:0007669"/>
    <property type="project" value="InterPro"/>
</dbReference>
<dbReference type="SUPFAM" id="SSF50249">
    <property type="entry name" value="Nucleic acid-binding proteins"/>
    <property type="match status" value="1"/>
</dbReference>
<evidence type="ECO:0000259" key="5">
    <source>
        <dbReference type="Pfam" id="PF01330"/>
    </source>
</evidence>
<dbReference type="InterPro" id="IPR010994">
    <property type="entry name" value="RuvA_2-like"/>
</dbReference>
<dbReference type="GO" id="GO:0009379">
    <property type="term" value="C:Holliday junction helicase complex"/>
    <property type="evidence" value="ECO:0007669"/>
    <property type="project" value="InterPro"/>
</dbReference>
<dbReference type="GO" id="GO:0009378">
    <property type="term" value="F:four-way junction helicase activity"/>
    <property type="evidence" value="ECO:0007669"/>
    <property type="project" value="InterPro"/>
</dbReference>
<dbReference type="InterPro" id="IPR011114">
    <property type="entry name" value="RuvA_C"/>
</dbReference>
<feature type="domain" description="DNA helicase Holliday junction RuvA type" evidence="5">
    <location>
        <begin position="1"/>
        <end position="62"/>
    </location>
</feature>
<dbReference type="InterPro" id="IPR000085">
    <property type="entry name" value="RuvA"/>
</dbReference>
<dbReference type="HAMAP" id="MF_00031">
    <property type="entry name" value="DNA_HJ_migration_RuvA"/>
    <property type="match status" value="1"/>
</dbReference>
<dbReference type="GO" id="GO:0006281">
    <property type="term" value="P:DNA repair"/>
    <property type="evidence" value="ECO:0007669"/>
    <property type="project" value="UniProtKB-KW"/>
</dbReference>
<gene>
    <name evidence="7" type="ORF">UFOPK2683_00431</name>
    <name evidence="8" type="ORF">UFOPK3605_01086</name>
    <name evidence="9" type="ORF">UFOPK3897_01609</name>
</gene>
<dbReference type="InterPro" id="IPR036267">
    <property type="entry name" value="RuvA_C_sf"/>
</dbReference>
<organism evidence="9">
    <name type="scientific">freshwater metagenome</name>
    <dbReference type="NCBI Taxonomy" id="449393"/>
    <lineage>
        <taxon>unclassified sequences</taxon>
        <taxon>metagenomes</taxon>
        <taxon>ecological metagenomes</taxon>
    </lineage>
</organism>
<evidence type="ECO:0000256" key="2">
    <source>
        <dbReference type="ARBA" id="ARBA00022763"/>
    </source>
</evidence>
<dbReference type="Pfam" id="PF01330">
    <property type="entry name" value="RuvA_N"/>
    <property type="match status" value="1"/>
</dbReference>
<keyword evidence="4" id="KW-0234">DNA repair</keyword>